<keyword evidence="3" id="KW-0479">Metal-binding</keyword>
<dbReference type="InterPro" id="IPR007197">
    <property type="entry name" value="rSAM"/>
</dbReference>
<evidence type="ECO:0000313" key="7">
    <source>
        <dbReference type="EMBL" id="QDT08573.1"/>
    </source>
</evidence>
<dbReference type="CDD" id="cd01335">
    <property type="entry name" value="Radical_SAM"/>
    <property type="match status" value="1"/>
</dbReference>
<protein>
    <submittedName>
        <fullName evidence="7">Molybdenum cofactor biosynthesis protein A</fullName>
    </submittedName>
</protein>
<feature type="domain" description="Arsenosugar biosynthesis radical SAM protein ArsS-like C-terminal" evidence="6">
    <location>
        <begin position="252"/>
        <end position="386"/>
    </location>
</feature>
<evidence type="ECO:0000259" key="6">
    <source>
        <dbReference type="Pfam" id="PF12345"/>
    </source>
</evidence>
<evidence type="ECO:0000313" key="8">
    <source>
        <dbReference type="Proteomes" id="UP000319817"/>
    </source>
</evidence>
<dbReference type="InterPro" id="IPR024521">
    <property type="entry name" value="ArsS-like_C"/>
</dbReference>
<keyword evidence="8" id="KW-1185">Reference proteome</keyword>
<dbReference type="GO" id="GO:0051536">
    <property type="term" value="F:iron-sulfur cluster binding"/>
    <property type="evidence" value="ECO:0007669"/>
    <property type="project" value="UniProtKB-KW"/>
</dbReference>
<dbReference type="Proteomes" id="UP000319817">
    <property type="component" value="Chromosome"/>
</dbReference>
<dbReference type="EMBL" id="CP036526">
    <property type="protein sequence ID" value="QDT08573.1"/>
    <property type="molecule type" value="Genomic_DNA"/>
</dbReference>
<proteinExistence type="predicted"/>
<dbReference type="NCBIfam" id="TIGR04167">
    <property type="entry name" value="rSAM_SeCys"/>
    <property type="match status" value="1"/>
</dbReference>
<dbReference type="PANTHER" id="PTHR43728:SF1">
    <property type="entry name" value="FE-S OXIDOREDUCTASE"/>
    <property type="match status" value="1"/>
</dbReference>
<comment type="cofactor">
    <cofactor evidence="1">
        <name>[4Fe-4S] cluster</name>
        <dbReference type="ChEBI" id="CHEBI:49883"/>
    </cofactor>
</comment>
<organism evidence="7 8">
    <name type="scientific">Stieleria marina</name>
    <dbReference type="NCBI Taxonomy" id="1930275"/>
    <lineage>
        <taxon>Bacteria</taxon>
        <taxon>Pseudomonadati</taxon>
        <taxon>Planctomycetota</taxon>
        <taxon>Planctomycetia</taxon>
        <taxon>Pirellulales</taxon>
        <taxon>Pirellulaceae</taxon>
        <taxon>Stieleria</taxon>
    </lineage>
</organism>
<dbReference type="SFLD" id="SFLDS00029">
    <property type="entry name" value="Radical_SAM"/>
    <property type="match status" value="1"/>
</dbReference>
<evidence type="ECO:0000256" key="3">
    <source>
        <dbReference type="ARBA" id="ARBA00022723"/>
    </source>
</evidence>
<reference evidence="7 8" key="1">
    <citation type="submission" date="2019-02" db="EMBL/GenBank/DDBJ databases">
        <title>Deep-cultivation of Planctomycetes and their phenomic and genomic characterization uncovers novel biology.</title>
        <authorList>
            <person name="Wiegand S."/>
            <person name="Jogler M."/>
            <person name="Boedeker C."/>
            <person name="Pinto D."/>
            <person name="Vollmers J."/>
            <person name="Rivas-Marin E."/>
            <person name="Kohn T."/>
            <person name="Peeters S.H."/>
            <person name="Heuer A."/>
            <person name="Rast P."/>
            <person name="Oberbeckmann S."/>
            <person name="Bunk B."/>
            <person name="Jeske O."/>
            <person name="Meyerdierks A."/>
            <person name="Storesund J.E."/>
            <person name="Kallscheuer N."/>
            <person name="Luecker S."/>
            <person name="Lage O.M."/>
            <person name="Pohl T."/>
            <person name="Merkel B.J."/>
            <person name="Hornburger P."/>
            <person name="Mueller R.-W."/>
            <person name="Bruemmer F."/>
            <person name="Labrenz M."/>
            <person name="Spormann A.M."/>
            <person name="Op den Camp H."/>
            <person name="Overmann J."/>
            <person name="Amann R."/>
            <person name="Jetten M.S.M."/>
            <person name="Mascher T."/>
            <person name="Medema M.H."/>
            <person name="Devos D.P."/>
            <person name="Kaster A.-K."/>
            <person name="Ovreas L."/>
            <person name="Rohde M."/>
            <person name="Galperin M.Y."/>
            <person name="Jogler C."/>
        </authorList>
    </citation>
    <scope>NUCLEOTIDE SEQUENCE [LARGE SCALE GENOMIC DNA]</scope>
    <source>
        <strain evidence="7 8">K23_9</strain>
    </source>
</reference>
<evidence type="ECO:0000256" key="2">
    <source>
        <dbReference type="ARBA" id="ARBA00022691"/>
    </source>
</evidence>
<dbReference type="InterPro" id="IPR026351">
    <property type="entry name" value="rSAM_ArsS-like"/>
</dbReference>
<sequence>MGVLLVQEVAVSMADYHAKWPSTDRIRIADNSVRCNRALFANPWKPRRFMPSNPSSLLPVIDAGLPTGVVEPFGQRLSRTGTSLVRHTLTELQINLGKLCNQTCTHCHVDAGPTKKRENMDAKTADRIIELSQTCESITTVDLTGGAPEMNANFRRMVESFRSRGLRVIDRCNLTILSETGFEWVADFLANQQVEVVASLPCYLEDNVDGQRGRGVFGRSIDGLLKLNSLGFGQQGSSLQLDLVFNPTGPSLPPNQTTLEADYKRELKSRYGIEFNRLLAITNIPIRRYATFLHKRGKLASYMTLLADNYNSAAAEQVMCKSLVSIGWDGEIYDCDFNQMIDMPIGGETQTVWSIDSLQEFVDRPISIADHCYGCTAGAGSSCSGAVVAE</sequence>
<dbReference type="InterPro" id="IPR058240">
    <property type="entry name" value="rSAM_sf"/>
</dbReference>
<dbReference type="Pfam" id="PF13353">
    <property type="entry name" value="Fer4_12"/>
    <property type="match status" value="1"/>
</dbReference>
<accession>A0A517NN92</accession>
<evidence type="ECO:0000256" key="5">
    <source>
        <dbReference type="ARBA" id="ARBA00023014"/>
    </source>
</evidence>
<gene>
    <name evidence="7" type="ORF">K239x_05130</name>
</gene>
<dbReference type="GO" id="GO:0046872">
    <property type="term" value="F:metal ion binding"/>
    <property type="evidence" value="ECO:0007669"/>
    <property type="project" value="UniProtKB-KW"/>
</dbReference>
<dbReference type="AlphaFoldDB" id="A0A517NN92"/>
<dbReference type="InterPro" id="IPR013785">
    <property type="entry name" value="Aldolase_TIM"/>
</dbReference>
<keyword evidence="5" id="KW-0411">Iron-sulfur</keyword>
<dbReference type="Gene3D" id="3.20.20.70">
    <property type="entry name" value="Aldolase class I"/>
    <property type="match status" value="1"/>
</dbReference>
<keyword evidence="4" id="KW-0408">Iron</keyword>
<dbReference type="PANTHER" id="PTHR43728">
    <property type="entry name" value="SLR0304 PROTEIN"/>
    <property type="match status" value="1"/>
</dbReference>
<keyword evidence="2" id="KW-0949">S-adenosyl-L-methionine</keyword>
<evidence type="ECO:0000256" key="1">
    <source>
        <dbReference type="ARBA" id="ARBA00001966"/>
    </source>
</evidence>
<evidence type="ECO:0000256" key="4">
    <source>
        <dbReference type="ARBA" id="ARBA00023004"/>
    </source>
</evidence>
<dbReference type="Pfam" id="PF12345">
    <property type="entry name" value="DUF3641"/>
    <property type="match status" value="1"/>
</dbReference>
<dbReference type="SUPFAM" id="SSF102114">
    <property type="entry name" value="Radical SAM enzymes"/>
    <property type="match status" value="1"/>
</dbReference>
<dbReference type="GO" id="GO:0003824">
    <property type="term" value="F:catalytic activity"/>
    <property type="evidence" value="ECO:0007669"/>
    <property type="project" value="InterPro"/>
</dbReference>
<name>A0A517NN92_9BACT</name>